<accession>M1IZG4</accession>
<organism evidence="2">
    <name type="scientific">Sulfolobus acidocaldarius Ron12/I</name>
    <dbReference type="NCBI Taxonomy" id="1028567"/>
    <lineage>
        <taxon>Archaea</taxon>
        <taxon>Thermoproteota</taxon>
        <taxon>Thermoprotei</taxon>
        <taxon>Sulfolobales</taxon>
        <taxon>Sulfolobaceae</taxon>
        <taxon>Sulfolobus</taxon>
    </lineage>
</organism>
<gene>
    <name evidence="1" type="ORF">SacRon12I_01665</name>
</gene>
<proteinExistence type="predicted"/>
<dbReference type="KEGG" id="sacr:SacRon12I_01665"/>
<name>M1IZG4_9CREN</name>
<reference evidence="1 2" key="1">
    <citation type="journal article" date="2012" name="ISME J.">
        <title>Genomic evidence of rapid, global-scale gene flow in a Sulfolobus species.</title>
        <authorList>
            <person name="Mao D."/>
            <person name="Grogan D."/>
        </authorList>
    </citation>
    <scope>NUCLEOTIDE SEQUENCE [LARGE SCALE GENOMIC DNA]</scope>
    <source>
        <strain evidence="1 2">Ron12/I</strain>
    </source>
</reference>
<dbReference type="EMBL" id="CP002818">
    <property type="protein sequence ID" value="AGE72589.1"/>
    <property type="molecule type" value="Genomic_DNA"/>
</dbReference>
<dbReference type="PATRIC" id="fig|1028567.7.peg.332"/>
<evidence type="ECO:0000313" key="2">
    <source>
        <dbReference type="Proteomes" id="UP000011280"/>
    </source>
</evidence>
<protein>
    <submittedName>
        <fullName evidence="1">Uncharacterized protein</fullName>
    </submittedName>
</protein>
<dbReference type="AlphaFoldDB" id="M1IZG4"/>
<evidence type="ECO:0000313" key="1">
    <source>
        <dbReference type="EMBL" id="AGE72589.1"/>
    </source>
</evidence>
<dbReference type="Proteomes" id="UP000011280">
    <property type="component" value="Chromosome"/>
</dbReference>
<dbReference type="HOGENOM" id="CLU_2056095_0_0_2"/>
<sequence>MIDIRRIMTLNDYIRKRGLSLVTDGNTKKILLDDYEIRIEERRVILPIPLPTGKETLDDLLSMGIKYARASRISQLLGSPLEYSIEGNTVFVIKKFESEKSLEDSLIKALDGIEGLRYFL</sequence>